<name>A0A1A5XF75_9BURK</name>
<evidence type="ECO:0000256" key="3">
    <source>
        <dbReference type="ARBA" id="ARBA00023163"/>
    </source>
</evidence>
<dbReference type="OrthoDB" id="9805774at2"/>
<keyword evidence="1" id="KW-0805">Transcription regulation</keyword>
<accession>A0A1A5XF75</accession>
<dbReference type="InterPro" id="IPR025997">
    <property type="entry name" value="SBP_2_dom"/>
</dbReference>
<feature type="domain" description="HTH lacI-type" evidence="4">
    <location>
        <begin position="24"/>
        <end position="62"/>
    </location>
</feature>
<dbReference type="SMART" id="SM00354">
    <property type="entry name" value="HTH_LACI"/>
    <property type="match status" value="1"/>
</dbReference>
<organism evidence="6 7">
    <name type="scientific">Paraburkholderia tropica</name>
    <dbReference type="NCBI Taxonomy" id="92647"/>
    <lineage>
        <taxon>Bacteria</taxon>
        <taxon>Pseudomonadati</taxon>
        <taxon>Pseudomonadota</taxon>
        <taxon>Betaproteobacteria</taxon>
        <taxon>Burkholderiales</taxon>
        <taxon>Burkholderiaceae</taxon>
        <taxon>Paraburkholderia</taxon>
    </lineage>
</organism>
<evidence type="ECO:0000256" key="1">
    <source>
        <dbReference type="ARBA" id="ARBA00023015"/>
    </source>
</evidence>
<protein>
    <submittedName>
        <fullName evidence="5">LacI family transcriptional regulator</fullName>
    </submittedName>
    <submittedName>
        <fullName evidence="6">Transcriptional regulator, LacI family</fullName>
    </submittedName>
</protein>
<evidence type="ECO:0000313" key="5">
    <source>
        <dbReference type="EMBL" id="PXX15810.1"/>
    </source>
</evidence>
<dbReference type="InterPro" id="IPR000843">
    <property type="entry name" value="HTH_LacI"/>
</dbReference>
<dbReference type="Proteomes" id="UP000183529">
    <property type="component" value="Unassembled WGS sequence"/>
</dbReference>
<keyword evidence="8" id="KW-1185">Reference proteome</keyword>
<gene>
    <name evidence="5" type="ORF">C7400_109145</name>
    <name evidence="6" type="ORF">SAMN05216550_113145</name>
</gene>
<keyword evidence="3" id="KW-0804">Transcription</keyword>
<evidence type="ECO:0000313" key="6">
    <source>
        <dbReference type="EMBL" id="SEK02204.1"/>
    </source>
</evidence>
<dbReference type="CDD" id="cd01392">
    <property type="entry name" value="HTH_LacI"/>
    <property type="match status" value="1"/>
</dbReference>
<dbReference type="CDD" id="cd06307">
    <property type="entry name" value="PBP1_sugar_binding"/>
    <property type="match status" value="1"/>
</dbReference>
<sequence length="358" mass="39195">MPKATPSPSPTPSHWRKRTARFVEIAELAGVSTTTVDRVLNERGSVSAQARERVVAAAKQLGVPRLMPDTHHGLVHIDVLLPDSDLPFFHRLRQALQRAMQMLDRRVVVHRTLLSAADEARLTESIGHARHRRAALIVTARDTPDVRAALAAAIARGETVVTMVTDIGGIERQHFAGIDNRRAGRTAGYFLGRLAKPGRVLLLPARLDYRAHTDRIEGCREQIAERYPQFVCEVSPNESQDADDRCYRAVNAALRHGPLAGIYNTGYGSAGIEAALRKAGLAGDVVWIGHEMLDIHRQYIDAGIMDIAIDQDPDGQVIAALQHALHASGIVADSPGTEPVEFRVFCPANVRRSPYLVA</sequence>
<dbReference type="InterPro" id="IPR010982">
    <property type="entry name" value="Lambda_DNA-bd_dom_sf"/>
</dbReference>
<dbReference type="Pfam" id="PF13407">
    <property type="entry name" value="Peripla_BP_4"/>
    <property type="match status" value="1"/>
</dbReference>
<dbReference type="GO" id="GO:0000976">
    <property type="term" value="F:transcription cis-regulatory region binding"/>
    <property type="evidence" value="ECO:0007669"/>
    <property type="project" value="TreeGrafter"/>
</dbReference>
<evidence type="ECO:0000259" key="4">
    <source>
        <dbReference type="PROSITE" id="PS50932"/>
    </source>
</evidence>
<dbReference type="Gene3D" id="3.40.50.2300">
    <property type="match status" value="2"/>
</dbReference>
<dbReference type="PANTHER" id="PTHR30146">
    <property type="entry name" value="LACI-RELATED TRANSCRIPTIONAL REPRESSOR"/>
    <property type="match status" value="1"/>
</dbReference>
<dbReference type="RefSeq" id="WP_065059751.1">
    <property type="nucleotide sequence ID" value="NZ_CADFGN010000001.1"/>
</dbReference>
<proteinExistence type="predicted"/>
<dbReference type="EMBL" id="QJJV01000009">
    <property type="protein sequence ID" value="PXX15810.1"/>
    <property type="molecule type" value="Genomic_DNA"/>
</dbReference>
<dbReference type="Pfam" id="PF00356">
    <property type="entry name" value="LacI"/>
    <property type="match status" value="1"/>
</dbReference>
<evidence type="ECO:0000313" key="7">
    <source>
        <dbReference type="Proteomes" id="UP000183529"/>
    </source>
</evidence>
<dbReference type="GO" id="GO:0003700">
    <property type="term" value="F:DNA-binding transcription factor activity"/>
    <property type="evidence" value="ECO:0007669"/>
    <property type="project" value="TreeGrafter"/>
</dbReference>
<dbReference type="EMBL" id="FNZM01000013">
    <property type="protein sequence ID" value="SEK02204.1"/>
    <property type="molecule type" value="Genomic_DNA"/>
</dbReference>
<reference evidence="6 7" key="1">
    <citation type="submission" date="2016-10" db="EMBL/GenBank/DDBJ databases">
        <authorList>
            <person name="Varghese N."/>
            <person name="Submissions S."/>
        </authorList>
    </citation>
    <scope>NUCLEOTIDE SEQUENCE [LARGE SCALE GENOMIC DNA]</scope>
    <source>
        <strain evidence="6 7">LMG 22274</strain>
    </source>
</reference>
<keyword evidence="2" id="KW-0238">DNA-binding</keyword>
<dbReference type="AlphaFoldDB" id="A0A1A5XF75"/>
<dbReference type="PROSITE" id="PS50932">
    <property type="entry name" value="HTH_LACI_2"/>
    <property type="match status" value="1"/>
</dbReference>
<dbReference type="Gene3D" id="1.10.260.40">
    <property type="entry name" value="lambda repressor-like DNA-binding domains"/>
    <property type="match status" value="1"/>
</dbReference>
<dbReference type="SUPFAM" id="SSF53822">
    <property type="entry name" value="Periplasmic binding protein-like I"/>
    <property type="match status" value="1"/>
</dbReference>
<dbReference type="PANTHER" id="PTHR30146:SF152">
    <property type="entry name" value="TRANSCRIPTIONAL REGULATORY PROTEIN"/>
    <property type="match status" value="1"/>
</dbReference>
<dbReference type="Proteomes" id="UP000247515">
    <property type="component" value="Unassembled WGS sequence"/>
</dbReference>
<dbReference type="InterPro" id="IPR028082">
    <property type="entry name" value="Peripla_BP_I"/>
</dbReference>
<dbReference type="SUPFAM" id="SSF47413">
    <property type="entry name" value="lambda repressor-like DNA-binding domains"/>
    <property type="match status" value="1"/>
</dbReference>
<evidence type="ECO:0000256" key="2">
    <source>
        <dbReference type="ARBA" id="ARBA00023125"/>
    </source>
</evidence>
<reference evidence="5 8" key="2">
    <citation type="submission" date="2018-05" db="EMBL/GenBank/DDBJ databases">
        <title>Genomic Encyclopedia of Type Strains, Phase IV (KMG-V): Genome sequencing to study the core and pangenomes of soil and plant-associated prokaryotes.</title>
        <authorList>
            <person name="Whitman W."/>
        </authorList>
    </citation>
    <scope>NUCLEOTIDE SEQUENCE [LARGE SCALE GENOMIC DNA]</scope>
    <source>
        <strain evidence="5 8">SIr-6563</strain>
    </source>
</reference>
<evidence type="ECO:0000313" key="8">
    <source>
        <dbReference type="Proteomes" id="UP000247515"/>
    </source>
</evidence>
<comment type="caution">
    <text evidence="6">The sequence shown here is derived from an EMBL/GenBank/DDBJ whole genome shotgun (WGS) entry which is preliminary data.</text>
</comment>